<dbReference type="SUPFAM" id="SSF103473">
    <property type="entry name" value="MFS general substrate transporter"/>
    <property type="match status" value="1"/>
</dbReference>
<reference evidence="3" key="2">
    <citation type="journal article" date="2022" name="Nat. Biotechnol.">
        <title>Carbon-negative production of acetone and isopropanol by gas fermentation at industrial pilot scale.</title>
        <authorList>
            <person name="Liew F.E."/>
            <person name="Nogle R."/>
            <person name="Abdalla T."/>
            <person name="Rasor B.J."/>
            <person name="Canter C."/>
            <person name="Jensen R.O."/>
            <person name="Wang L."/>
            <person name="Strutz J."/>
            <person name="Chirania P."/>
            <person name="De Tissera S."/>
            <person name="Mueller A.P."/>
            <person name="Ruan Z."/>
            <person name="Gao A."/>
            <person name="Tran L."/>
            <person name="Engle N.L."/>
            <person name="Bromley J.C."/>
            <person name="Daniell J."/>
            <person name="Conrado R."/>
            <person name="Tschaplinski T.J."/>
            <person name="Giannone R.J."/>
            <person name="Hettich R.L."/>
            <person name="Karim A.S."/>
            <person name="Simpson S.D."/>
            <person name="Brown S.D."/>
            <person name="Leang C."/>
            <person name="Jewett M.C."/>
            <person name="Kopke M."/>
        </authorList>
    </citation>
    <scope>NUCLEOTIDE SEQUENCE</scope>
    <source>
        <strain evidence="3">DJ080</strain>
    </source>
</reference>
<comment type="caution">
    <text evidence="3">The sequence shown here is derived from an EMBL/GenBank/DDBJ whole genome shotgun (WGS) entry which is preliminary data.</text>
</comment>
<dbReference type="EMBL" id="JABSWW010000001">
    <property type="protein sequence ID" value="NRT86717.1"/>
    <property type="molecule type" value="Genomic_DNA"/>
</dbReference>
<feature type="transmembrane region" description="Helical" evidence="2">
    <location>
        <begin position="150"/>
        <end position="173"/>
    </location>
</feature>
<feature type="transmembrane region" description="Helical" evidence="2">
    <location>
        <begin position="63"/>
        <end position="84"/>
    </location>
</feature>
<feature type="transmembrane region" description="Helical" evidence="2">
    <location>
        <begin position="126"/>
        <end position="144"/>
    </location>
</feature>
<dbReference type="InterPro" id="IPR011701">
    <property type="entry name" value="MFS"/>
</dbReference>
<dbReference type="GO" id="GO:0022857">
    <property type="term" value="F:transmembrane transporter activity"/>
    <property type="evidence" value="ECO:0007669"/>
    <property type="project" value="InterPro"/>
</dbReference>
<dbReference type="Proteomes" id="UP001193748">
    <property type="component" value="Unassembled WGS sequence"/>
</dbReference>
<reference evidence="3" key="1">
    <citation type="submission" date="2020-05" db="EMBL/GenBank/DDBJ databases">
        <authorList>
            <person name="Brown S."/>
            <person name="Huntemann M."/>
            <person name="Clum A."/>
            <person name="Spunde A."/>
            <person name="Palaniappan K."/>
            <person name="Ritter S."/>
            <person name="Mikhailova N."/>
            <person name="Chen I.-M."/>
            <person name="Stamatis D."/>
            <person name="Reddy T."/>
            <person name="O'Malley R."/>
            <person name="Daum C."/>
            <person name="Shapiro N."/>
            <person name="Ivanova N."/>
            <person name="Kyrpides N."/>
            <person name="Woyke T."/>
        </authorList>
    </citation>
    <scope>NUCLEOTIDE SEQUENCE</scope>
    <source>
        <strain evidence="3">DJ080</strain>
    </source>
</reference>
<organism evidence="3 4">
    <name type="scientific">Clostridium beijerinckii</name>
    <name type="common">Clostridium MP</name>
    <dbReference type="NCBI Taxonomy" id="1520"/>
    <lineage>
        <taxon>Bacteria</taxon>
        <taxon>Bacillati</taxon>
        <taxon>Bacillota</taxon>
        <taxon>Clostridia</taxon>
        <taxon>Eubacteriales</taxon>
        <taxon>Clostridiaceae</taxon>
        <taxon>Clostridium</taxon>
    </lineage>
</organism>
<dbReference type="InterPro" id="IPR036259">
    <property type="entry name" value="MFS_trans_sf"/>
</dbReference>
<dbReference type="Gene3D" id="1.20.1250.20">
    <property type="entry name" value="MFS general substrate transporter like domains"/>
    <property type="match status" value="1"/>
</dbReference>
<sequence>MGYKNCVSFTKIKFSLTNIAFSFTKWHLVFQLTFLKNIPFENENKKRESIVNVLKTSIKGRKIIYFLISMALISEVSHSIMVFLNQLQYRRSGIDIKYYGIILMIVQIASMVSSQTHKITSKFGKFKTFIFIICSVAISSIVLASTTNSIVSILLIILIGIANSISIPISLDIQNKSITIANRATVLSVYAMIIDVISATVNLAIGKASSVSIQTSFILCGVIAIIALSLNIYYFKLQNQEEI</sequence>
<proteinExistence type="predicted"/>
<accession>A0AAX0AUA7</accession>
<keyword evidence="2" id="KW-0472">Membrane</keyword>
<evidence type="ECO:0000256" key="1">
    <source>
        <dbReference type="ARBA" id="ARBA00004651"/>
    </source>
</evidence>
<evidence type="ECO:0000256" key="2">
    <source>
        <dbReference type="SAM" id="Phobius"/>
    </source>
</evidence>
<feature type="transmembrane region" description="Helical" evidence="2">
    <location>
        <begin position="96"/>
        <end position="114"/>
    </location>
</feature>
<dbReference type="GO" id="GO:0005886">
    <property type="term" value="C:plasma membrane"/>
    <property type="evidence" value="ECO:0007669"/>
    <property type="project" value="UniProtKB-SubCell"/>
</dbReference>
<feature type="transmembrane region" description="Helical" evidence="2">
    <location>
        <begin position="211"/>
        <end position="235"/>
    </location>
</feature>
<dbReference type="Pfam" id="PF07690">
    <property type="entry name" value="MFS_1"/>
    <property type="match status" value="1"/>
</dbReference>
<name>A0AAX0AUA7_CLOBE</name>
<comment type="subcellular location">
    <subcellularLocation>
        <location evidence="1">Cell membrane</location>
        <topology evidence="1">Multi-pass membrane protein</topology>
    </subcellularLocation>
</comment>
<gene>
    <name evidence="3" type="ORF">B0H41_000396</name>
</gene>
<dbReference type="AlphaFoldDB" id="A0AAX0AUA7"/>
<protein>
    <submittedName>
        <fullName evidence="3">MFS family permease</fullName>
    </submittedName>
</protein>
<keyword evidence="2" id="KW-1133">Transmembrane helix</keyword>
<feature type="transmembrane region" description="Helical" evidence="2">
    <location>
        <begin position="185"/>
        <end position="205"/>
    </location>
</feature>
<evidence type="ECO:0000313" key="4">
    <source>
        <dbReference type="Proteomes" id="UP001193748"/>
    </source>
</evidence>
<evidence type="ECO:0000313" key="3">
    <source>
        <dbReference type="EMBL" id="NRT86717.1"/>
    </source>
</evidence>
<keyword evidence="2" id="KW-0812">Transmembrane</keyword>